<evidence type="ECO:0000256" key="1">
    <source>
        <dbReference type="ARBA" id="ARBA00010556"/>
    </source>
</evidence>
<protein>
    <recommendedName>
        <fullName evidence="7">Alpha-2-macroglobulin</fullName>
    </recommendedName>
</protein>
<dbReference type="InterPro" id="IPR032812">
    <property type="entry name" value="SbsA_Ig"/>
</dbReference>
<dbReference type="Pfam" id="PF07703">
    <property type="entry name" value="A2M_BRD"/>
    <property type="match status" value="1"/>
</dbReference>
<dbReference type="STRING" id="1618023.UH38_04565"/>
<dbReference type="PATRIC" id="fig|1618023.3.peg.784"/>
<comment type="similarity">
    <text evidence="1">Belongs to the protease inhibitor I39 (alpha-2-macroglobulin) family. Bacterial alpha-2-macroglobulin subfamily.</text>
</comment>
<proteinExistence type="inferred from homology"/>
<evidence type="ECO:0000313" key="6">
    <source>
        <dbReference type="Proteomes" id="UP000032452"/>
    </source>
</evidence>
<keyword evidence="6" id="KW-1185">Reference proteome</keyword>
<dbReference type="Pfam" id="PF13205">
    <property type="entry name" value="Big_5"/>
    <property type="match status" value="2"/>
</dbReference>
<reference evidence="5 6" key="1">
    <citation type="submission" date="2015-02" db="EMBL/GenBank/DDBJ databases">
        <title>Draft genome of a novel marine cyanobacterium (Chroococcales) isolated from South Atlantic Ocean.</title>
        <authorList>
            <person name="Rigonato J."/>
            <person name="Alvarenga D.O."/>
            <person name="Branco L.H."/>
            <person name="Varani A.M."/>
            <person name="Brandini F.P."/>
            <person name="Fiore M.F."/>
        </authorList>
    </citation>
    <scope>NUCLEOTIDE SEQUENCE [LARGE SCALE GENOMIC DNA]</scope>
    <source>
        <strain evidence="5 6">CENA595</strain>
    </source>
</reference>
<name>A0A0D8ZVR1_9CYAN</name>
<dbReference type="InterPro" id="IPR001599">
    <property type="entry name" value="Macroglobln_a2"/>
</dbReference>
<gene>
    <name evidence="5" type="ORF">UH38_04565</name>
</gene>
<dbReference type="InterPro" id="IPR008930">
    <property type="entry name" value="Terpenoid_cyclase/PrenylTrfase"/>
</dbReference>
<evidence type="ECO:0000313" key="5">
    <source>
        <dbReference type="EMBL" id="KJH72830.1"/>
    </source>
</evidence>
<feature type="domain" description="Alpha-2-macroglobulin" evidence="4">
    <location>
        <begin position="1201"/>
        <end position="1291"/>
    </location>
</feature>
<dbReference type="CDD" id="cd02891">
    <property type="entry name" value="A2M_like"/>
    <property type="match status" value="1"/>
</dbReference>
<dbReference type="SMART" id="SM01359">
    <property type="entry name" value="A2M_N_2"/>
    <property type="match status" value="1"/>
</dbReference>
<dbReference type="Pfam" id="PF00207">
    <property type="entry name" value="A2M"/>
    <property type="match status" value="1"/>
</dbReference>
<evidence type="ECO:0000259" key="3">
    <source>
        <dbReference type="SMART" id="SM01359"/>
    </source>
</evidence>
<organism evidence="5 6">
    <name type="scientific">Aliterella atlantica CENA595</name>
    <dbReference type="NCBI Taxonomy" id="1618023"/>
    <lineage>
        <taxon>Bacteria</taxon>
        <taxon>Bacillati</taxon>
        <taxon>Cyanobacteriota</taxon>
        <taxon>Cyanophyceae</taxon>
        <taxon>Chroococcidiopsidales</taxon>
        <taxon>Aliterellaceae</taxon>
        <taxon>Aliterella</taxon>
    </lineage>
</organism>
<dbReference type="Pfam" id="PF17973">
    <property type="entry name" value="bMG10"/>
    <property type="match status" value="1"/>
</dbReference>
<keyword evidence="2" id="KW-0732">Signal</keyword>
<dbReference type="SUPFAM" id="SSF48239">
    <property type="entry name" value="Terpenoid cyclases/Protein prenyltransferases"/>
    <property type="match status" value="1"/>
</dbReference>
<dbReference type="Proteomes" id="UP000032452">
    <property type="component" value="Unassembled WGS sequence"/>
</dbReference>
<dbReference type="PANTHER" id="PTHR40094">
    <property type="entry name" value="ALPHA-2-MACROGLOBULIN HOMOLOG"/>
    <property type="match status" value="1"/>
</dbReference>
<dbReference type="RefSeq" id="WP_045053445.1">
    <property type="nucleotide sequence ID" value="NZ_CAWMDP010000011.1"/>
</dbReference>
<evidence type="ECO:0000256" key="2">
    <source>
        <dbReference type="ARBA" id="ARBA00022729"/>
    </source>
</evidence>
<evidence type="ECO:0008006" key="7">
    <source>
        <dbReference type="Google" id="ProtNLM"/>
    </source>
</evidence>
<dbReference type="Pfam" id="PF01835">
    <property type="entry name" value="MG2"/>
    <property type="match status" value="1"/>
</dbReference>
<dbReference type="InterPro" id="IPR011625">
    <property type="entry name" value="A2M_N_BRD"/>
</dbReference>
<dbReference type="Gene3D" id="2.60.40.3710">
    <property type="match status" value="1"/>
</dbReference>
<comment type="caution">
    <text evidence="5">The sequence shown here is derived from an EMBL/GenBank/DDBJ whole genome shotgun (WGS) entry which is preliminary data.</text>
</comment>
<dbReference type="PROSITE" id="PS51257">
    <property type="entry name" value="PROKAR_LIPOPROTEIN"/>
    <property type="match status" value="1"/>
</dbReference>
<evidence type="ECO:0000259" key="4">
    <source>
        <dbReference type="SMART" id="SM01360"/>
    </source>
</evidence>
<sequence>MQAIVRCGIQILLAVSILLGIASCNVANLSRNEPLPAVAPLPTPQLPDWIEQISPVGETQVRSQIRIRFKEALIPVESIDSLNQQQILQKLAVFPPLKGQFRFLTPRMIGFQAESALPKATRVRVTLKAGLADLKNHRLEQDLAWTFNTEAIKLTNLPGTSESGEVEPIDINPKLKFTSNVELDIDSLKERVKLIPEGKKQSIAFNVALEDKTEDPQPQDNFDPSTHNWVYTLEPRQTLNKATKYQWEASSGLRPINGNLPTEMPFISKVATYSPLAFENIQFFGQPDARFVKGIAQLQFNNGLVAAANEHITVTPTPKQSPRLVQVYEGDRVVNLNPYALEPATTYTITLDANLKDKFGQTLGKPLKLKYETGDLTGDIWVPSDLNIFPSGKDLQLNISTVNLPESRYKAAYQVVQPTDLVYTDSAYPRGEGNDLLPNLASWQSFKVSSKKNQYKDIAVPLREKLDAATGMLAYGVQARTNRYEENGKQQWREPVNYGLVQLTNLGIFAQWFPDSGLVRVHHLSDGAVVSNAAVEIYQSKLEAKTRIQPQPCAIAKTDSTGTVLFNRSDLQQCYPNSDDAPQLLAIAKEGNDWAFARSLQYSGAYDYGIDAGWDNGKPESRGVIFSDRQLYQPGEKAWFTAMAYYLQAGNLQQDKNTRYAVTLEDPDGKKTNLGDRTTNDFGTFSVELPIKPSQALGYYSIRAKADNGAEISGEFRVAQFKPPNFKVALALDKEFAAIGDKVEAKAVSNYLFGSPVEGGKVQYYVTRRQTDFTPQGWDKFTFGRKWFWPEEAPEITTDVLQANQVLDAAGKSSQVIPVAKDVPYPVTYQVDAEVTDVSNLSVSDSQTFTVLPSDRLIGLQSNFVADAGKSLPVQVIVSDRAGKVITGQPVRLELQQIIYSSVTQVIEGSQTPKNQLEYKTVATTEIRSAQTPQTVTLTPSESGSYRIRANFADAKNDLAATDTQIWVAGDSPVDWGSRYRNNRLELRLDKDTYKPGETATVLIQSPYPEAELHFAIIRHNFIERRIVQVKGAAPQIQFQVTEDMLPNAAVEAVLVRQGEPLAQVEPGKLDKLVRVGFAPFSTNLDDKYLKVGATASNQTLAPSSEQTVKLELRDSQNRPIQGQFTVMVVNEAVLQLSGYRPPDLVSTVYAQQAIATRFADNRPDVVLQPLSSPLQKGWGYGGGFSNGAANTRTRKDFQALAYYNGSVLTDESGQANITFKLPDDLTTWRVMAVATDGNLHFGNGETTFITTKPLLSNPVLPQFVRPGDRFEGGLSITNNTGQSTNLAINGNLSDGIAFANNSGRLQTQAQSGTSAYRFPMVANTIGTTQIQFTTQLNGASDAFAVPLEVKPLEVTEQVVETGVTNKQVKIPVNVDKNVVNGTGGLEVSAASTLIGQITAPAEQVLADNELPFLEPAASKLAIAANLAKLGGFYSQNPEFNPVTQASQALTVLQKLQKSDGGFAAFPKQESSDPFISPYAAHSIAQAKEAGFTLNSAMVSRLETYLAKILSNPGQYDFCKQQLCKNQVRLEALIGLAALGDKRTDFLADIYESRSQFDTVTQIKLARYLSQFPQWQQEFQALFSQLQETIYQTGRSATVNLPSGWEWIGSPTTAQAQALRLFIAQNSQPEAIDRLLQGLLAQRRQGTWASTYDNAEALTAVVEYSQIQPKPNNLTATVQLAGKQLASAKLASNGNSTLDVKVPIAQLPRGKHDLILKKSGQGLLHYLVAYRYRLQGNQSGALNGLRVVREIRAANEEKLLQRYGLYANDEPFKVSSGQVFDIGLEITTDHEVNNVIITDPIPAGFEAVDTSFQTATPYFQASQDSWEIDYQTIYSDRIVAYGNSLQPGVYSLHYLVRSVTPGTFLYSGAEVHLQYAPEEFGRSAAATLQVVANN</sequence>
<dbReference type="SMART" id="SM01360">
    <property type="entry name" value="A2M"/>
    <property type="match status" value="1"/>
</dbReference>
<dbReference type="Pfam" id="PF17972">
    <property type="entry name" value="bMG5"/>
    <property type="match status" value="1"/>
</dbReference>
<dbReference type="InterPro" id="IPR041246">
    <property type="entry name" value="Bact_MG10"/>
</dbReference>
<dbReference type="EMBL" id="JYON01000003">
    <property type="protein sequence ID" value="KJH72830.1"/>
    <property type="molecule type" value="Genomic_DNA"/>
</dbReference>
<dbReference type="InterPro" id="IPR051802">
    <property type="entry name" value="YfhM-like"/>
</dbReference>
<dbReference type="Gene3D" id="1.50.10.20">
    <property type="match status" value="1"/>
</dbReference>
<dbReference type="GO" id="GO:0004866">
    <property type="term" value="F:endopeptidase inhibitor activity"/>
    <property type="evidence" value="ECO:0007669"/>
    <property type="project" value="InterPro"/>
</dbReference>
<accession>A0A0D8ZVR1</accession>
<feature type="domain" description="Alpha-2-macroglobulin bait region" evidence="3">
    <location>
        <begin position="985"/>
        <end position="1137"/>
    </location>
</feature>
<dbReference type="InterPro" id="IPR002890">
    <property type="entry name" value="MG2"/>
</dbReference>
<dbReference type="PANTHER" id="PTHR40094:SF1">
    <property type="entry name" value="UBIQUITIN DOMAIN-CONTAINING PROTEIN"/>
    <property type="match status" value="1"/>
</dbReference>
<dbReference type="Gene3D" id="2.60.40.1930">
    <property type="match status" value="1"/>
</dbReference>
<dbReference type="InterPro" id="IPR041203">
    <property type="entry name" value="Bact_A2M_MG5"/>
</dbReference>